<keyword evidence="4 6" id="KW-1133">Transmembrane helix</keyword>
<feature type="domain" description="MASE1" evidence="7">
    <location>
        <begin position="13"/>
        <end position="296"/>
    </location>
</feature>
<sequence>MNRQRQWASIGFALAYAALAGASMLRRDTLNLSTLFWPPAGLLLAALMLDAPRRWPAWMALAASLHIVTGIVVGQRSFPVAAVFALADLLFCAAVAAACRPRTHGAAEPASLPVTLRFIGVLALCSVAGGILTAFILRAIGQASSPTHWYVWSMAAFVGCIIATPLVMAGSRLRWRALAEQSVARLWFGLLAAFAMLGGTTIVFNDPARAAGRFVWHDGFGMSYGPLLFLAIVALCWGPAGSALTVAGLALVAGSYTLSGMGPYANIAHFSGQPLLAVQGYLGCAAILSLIIGALAADRERALQRAAALTSQLESALRVSGQVAWEFRRAGSTLHWLGELPHGIASGRAVVPLDDWLSRVHPDEQERLRVWLHTGADSYAFRRLRFRVLGNDGRYHEMELSGSARHGVPDRMTGLLGTPGEELPF</sequence>
<dbReference type="RefSeq" id="WP_086072525.1">
    <property type="nucleotide sequence ID" value="NZ_CP021109.1"/>
</dbReference>
<dbReference type="InterPro" id="IPR000014">
    <property type="entry name" value="PAS"/>
</dbReference>
<evidence type="ECO:0000256" key="5">
    <source>
        <dbReference type="ARBA" id="ARBA00023136"/>
    </source>
</evidence>
<dbReference type="AlphaFoldDB" id="A0A1W6Z0E3"/>
<evidence type="ECO:0000256" key="4">
    <source>
        <dbReference type="ARBA" id="ARBA00022989"/>
    </source>
</evidence>
<dbReference type="CDD" id="cd00130">
    <property type="entry name" value="PAS"/>
    <property type="match status" value="1"/>
</dbReference>
<accession>A0A1W6Z0E3</accession>
<evidence type="ECO:0000256" key="2">
    <source>
        <dbReference type="ARBA" id="ARBA00022475"/>
    </source>
</evidence>
<feature type="transmembrane region" description="Helical" evidence="6">
    <location>
        <begin position="276"/>
        <end position="297"/>
    </location>
</feature>
<feature type="transmembrane region" description="Helical" evidence="6">
    <location>
        <begin position="80"/>
        <end position="98"/>
    </location>
</feature>
<feature type="transmembrane region" description="Helical" evidence="6">
    <location>
        <begin position="32"/>
        <end position="49"/>
    </location>
</feature>
<keyword evidence="2" id="KW-1003">Cell membrane</keyword>
<evidence type="ECO:0000259" key="7">
    <source>
        <dbReference type="Pfam" id="PF05231"/>
    </source>
</evidence>
<proteinExistence type="predicted"/>
<feature type="transmembrane region" description="Helical" evidence="6">
    <location>
        <begin position="187"/>
        <end position="206"/>
    </location>
</feature>
<keyword evidence="9" id="KW-1185">Reference proteome</keyword>
<evidence type="ECO:0000256" key="1">
    <source>
        <dbReference type="ARBA" id="ARBA00004651"/>
    </source>
</evidence>
<evidence type="ECO:0000256" key="6">
    <source>
        <dbReference type="SAM" id="Phobius"/>
    </source>
</evidence>
<evidence type="ECO:0000313" key="9">
    <source>
        <dbReference type="Proteomes" id="UP000194139"/>
    </source>
</evidence>
<dbReference type="Gene3D" id="3.30.450.20">
    <property type="entry name" value="PAS domain"/>
    <property type="match status" value="1"/>
</dbReference>
<feature type="transmembrane region" description="Helical" evidence="6">
    <location>
        <begin position="149"/>
        <end position="167"/>
    </location>
</feature>
<comment type="subcellular location">
    <subcellularLocation>
        <location evidence="1">Cell membrane</location>
        <topology evidence="1">Multi-pass membrane protein</topology>
    </subcellularLocation>
</comment>
<keyword evidence="3 6" id="KW-0812">Transmembrane</keyword>
<feature type="transmembrane region" description="Helical" evidence="6">
    <location>
        <begin position="6"/>
        <end position="25"/>
    </location>
</feature>
<dbReference type="InterPro" id="IPR007895">
    <property type="entry name" value="MASE1"/>
</dbReference>
<dbReference type="GO" id="GO:0005886">
    <property type="term" value="C:plasma membrane"/>
    <property type="evidence" value="ECO:0007669"/>
    <property type="project" value="UniProtKB-SubCell"/>
</dbReference>
<evidence type="ECO:0000313" key="8">
    <source>
        <dbReference type="EMBL" id="ARP86847.1"/>
    </source>
</evidence>
<reference evidence="8 9" key="1">
    <citation type="submission" date="2017-05" db="EMBL/GenBank/DDBJ databases">
        <title>Complete and WGS of Bordetella genogroups.</title>
        <authorList>
            <person name="Spilker T."/>
            <person name="LiPuma J."/>
        </authorList>
    </citation>
    <scope>NUCLEOTIDE SEQUENCE [LARGE SCALE GENOMIC DNA]</scope>
    <source>
        <strain evidence="8 9">AU17164</strain>
    </source>
</reference>
<gene>
    <name evidence="8" type="ORF">CAL13_11990</name>
</gene>
<keyword evidence="5 6" id="KW-0472">Membrane</keyword>
<dbReference type="Pfam" id="PF05231">
    <property type="entry name" value="MASE1"/>
    <property type="match status" value="1"/>
</dbReference>
<evidence type="ECO:0000256" key="3">
    <source>
        <dbReference type="ARBA" id="ARBA00022692"/>
    </source>
</evidence>
<protein>
    <recommendedName>
        <fullName evidence="7">MASE1 domain-containing protein</fullName>
    </recommendedName>
</protein>
<dbReference type="Proteomes" id="UP000194139">
    <property type="component" value="Chromosome"/>
</dbReference>
<feature type="transmembrane region" description="Helical" evidence="6">
    <location>
        <begin position="55"/>
        <end position="73"/>
    </location>
</feature>
<feature type="transmembrane region" description="Helical" evidence="6">
    <location>
        <begin position="227"/>
        <end position="256"/>
    </location>
</feature>
<organism evidence="8 9">
    <name type="scientific">Bordetella genomosp. 9</name>
    <dbReference type="NCBI Taxonomy" id="1416803"/>
    <lineage>
        <taxon>Bacteria</taxon>
        <taxon>Pseudomonadati</taxon>
        <taxon>Pseudomonadota</taxon>
        <taxon>Betaproteobacteria</taxon>
        <taxon>Burkholderiales</taxon>
        <taxon>Alcaligenaceae</taxon>
        <taxon>Bordetella</taxon>
    </lineage>
</organism>
<feature type="transmembrane region" description="Helical" evidence="6">
    <location>
        <begin position="118"/>
        <end position="137"/>
    </location>
</feature>
<name>A0A1W6Z0E3_9BORD</name>
<dbReference type="EMBL" id="CP021109">
    <property type="protein sequence ID" value="ARP86847.1"/>
    <property type="molecule type" value="Genomic_DNA"/>
</dbReference>